<proteinExistence type="predicted"/>
<keyword evidence="3" id="KW-0812">Transmembrane</keyword>
<dbReference type="PANTHER" id="PTHR40278:SF1">
    <property type="entry name" value="DNA UTILIZATION PROTEIN HOFN"/>
    <property type="match status" value="1"/>
</dbReference>
<sequence length="224" mass="25294">MIRVNLLPIKQQRRRDSAKKTLFVFLALIGLELLVFSAVYAMQSSDLASLKEKVAIGQREVAAAKEEVKDAEQLQKERDQLTQQLKVLDDLERQRSGPVRMMDELQAMLSPPRNEEDRFAQLQKNWNVEWDPRRLWLDTVEETNSKFKLKGGAANPDDVAEFLQRLSTGKFFNNVELNVVTAKGGQGNTAKYVDFEFTGELNYTGQPQAPAAAPAAKGKKGRKK</sequence>
<dbReference type="PANTHER" id="PTHR40278">
    <property type="entry name" value="DNA UTILIZATION PROTEIN HOFN"/>
    <property type="match status" value="1"/>
</dbReference>
<dbReference type="Proteomes" id="UP000321595">
    <property type="component" value="Chromosome"/>
</dbReference>
<organism evidence="4 5">
    <name type="scientific">Microvenator marinus</name>
    <dbReference type="NCBI Taxonomy" id="2600177"/>
    <lineage>
        <taxon>Bacteria</taxon>
        <taxon>Deltaproteobacteria</taxon>
        <taxon>Bradymonadales</taxon>
        <taxon>Microvenatoraceae</taxon>
        <taxon>Microvenator</taxon>
    </lineage>
</organism>
<accession>A0A5B8XT84</accession>
<keyword evidence="3" id="KW-0472">Membrane</keyword>
<feature type="region of interest" description="Disordered" evidence="2">
    <location>
        <begin position="202"/>
        <end position="224"/>
    </location>
</feature>
<dbReference type="EMBL" id="CP042467">
    <property type="protein sequence ID" value="QED27283.1"/>
    <property type="molecule type" value="Genomic_DNA"/>
</dbReference>
<keyword evidence="5" id="KW-1185">Reference proteome</keyword>
<protein>
    <submittedName>
        <fullName evidence="4">Uncharacterized protein</fullName>
    </submittedName>
</protein>
<dbReference type="RefSeq" id="WP_146958968.1">
    <property type="nucleotide sequence ID" value="NZ_CP042467.1"/>
</dbReference>
<keyword evidence="3" id="KW-1133">Transmembrane helix</keyword>
<name>A0A5B8XT84_9DELT</name>
<feature type="coiled-coil region" evidence="1">
    <location>
        <begin position="47"/>
        <end position="94"/>
    </location>
</feature>
<dbReference type="KEGG" id="bbae:FRD01_08510"/>
<evidence type="ECO:0000256" key="3">
    <source>
        <dbReference type="SAM" id="Phobius"/>
    </source>
</evidence>
<feature type="compositionally biased region" description="Low complexity" evidence="2">
    <location>
        <begin position="205"/>
        <end position="216"/>
    </location>
</feature>
<evidence type="ECO:0000313" key="4">
    <source>
        <dbReference type="EMBL" id="QED27283.1"/>
    </source>
</evidence>
<dbReference type="AlphaFoldDB" id="A0A5B8XT84"/>
<evidence type="ECO:0000256" key="1">
    <source>
        <dbReference type="SAM" id="Coils"/>
    </source>
</evidence>
<evidence type="ECO:0000313" key="5">
    <source>
        <dbReference type="Proteomes" id="UP000321595"/>
    </source>
</evidence>
<keyword evidence="1" id="KW-0175">Coiled coil</keyword>
<dbReference type="Pfam" id="PF05137">
    <property type="entry name" value="PilN"/>
    <property type="match status" value="1"/>
</dbReference>
<feature type="transmembrane region" description="Helical" evidence="3">
    <location>
        <begin position="21"/>
        <end position="42"/>
    </location>
</feature>
<gene>
    <name evidence="4" type="ORF">FRD01_08510</name>
</gene>
<dbReference type="InterPro" id="IPR007813">
    <property type="entry name" value="PilN"/>
</dbReference>
<reference evidence="4 5" key="1">
    <citation type="submission" date="2019-08" db="EMBL/GenBank/DDBJ databases">
        <authorList>
            <person name="Liang Q."/>
        </authorList>
    </citation>
    <scope>NUCLEOTIDE SEQUENCE [LARGE SCALE GENOMIC DNA]</scope>
    <source>
        <strain evidence="4 5">V1718</strain>
    </source>
</reference>
<dbReference type="InterPro" id="IPR052534">
    <property type="entry name" value="Extracell_DNA_Util/SecSys_Comp"/>
</dbReference>
<evidence type="ECO:0000256" key="2">
    <source>
        <dbReference type="SAM" id="MobiDB-lite"/>
    </source>
</evidence>
<dbReference type="OrthoDB" id="5504650at2"/>